<dbReference type="EMBL" id="CAXHTA020000007">
    <property type="protein sequence ID" value="CAL5222391.1"/>
    <property type="molecule type" value="Genomic_DNA"/>
</dbReference>
<accession>A0ABP1FR39</accession>
<feature type="compositionally biased region" description="Low complexity" evidence="1">
    <location>
        <begin position="271"/>
        <end position="287"/>
    </location>
</feature>
<evidence type="ECO:0000256" key="2">
    <source>
        <dbReference type="SAM" id="SignalP"/>
    </source>
</evidence>
<proteinExistence type="predicted"/>
<feature type="signal peptide" evidence="2">
    <location>
        <begin position="1"/>
        <end position="23"/>
    </location>
</feature>
<name>A0ABP1FR39_9CHLO</name>
<gene>
    <name evidence="3" type="primary">g4748</name>
    <name evidence="3" type="ORF">VP750_LOCUS4050</name>
</gene>
<evidence type="ECO:0000313" key="4">
    <source>
        <dbReference type="Proteomes" id="UP001497392"/>
    </source>
</evidence>
<dbReference type="Proteomes" id="UP001497392">
    <property type="component" value="Unassembled WGS sequence"/>
</dbReference>
<protein>
    <submittedName>
        <fullName evidence="3">G4748 protein</fullName>
    </submittedName>
</protein>
<comment type="caution">
    <text evidence="3">The sequence shown here is derived from an EMBL/GenBank/DDBJ whole genome shotgun (WGS) entry which is preliminary data.</text>
</comment>
<feature type="region of interest" description="Disordered" evidence="1">
    <location>
        <begin position="79"/>
        <end position="99"/>
    </location>
</feature>
<feature type="compositionally biased region" description="Low complexity" evidence="1">
    <location>
        <begin position="82"/>
        <end position="99"/>
    </location>
</feature>
<organism evidence="3 4">
    <name type="scientific">Coccomyxa viridis</name>
    <dbReference type="NCBI Taxonomy" id="1274662"/>
    <lineage>
        <taxon>Eukaryota</taxon>
        <taxon>Viridiplantae</taxon>
        <taxon>Chlorophyta</taxon>
        <taxon>core chlorophytes</taxon>
        <taxon>Trebouxiophyceae</taxon>
        <taxon>Trebouxiophyceae incertae sedis</taxon>
        <taxon>Coccomyxaceae</taxon>
        <taxon>Coccomyxa</taxon>
    </lineage>
</organism>
<evidence type="ECO:0000313" key="3">
    <source>
        <dbReference type="EMBL" id="CAL5222391.1"/>
    </source>
</evidence>
<sequence>MASLRVAMLLGIVLVSGIVSTHAQLSQVLAVAGETLNKAGEAAAMSTQSQVPKNFQRPKQIRSYGQYLKAAGEASGILPIQPEADSPSAAPGPSADDALAPATAMSAMGQPSIASLQSGFESNYDPSIQDWQKAYQPVDKALNKAFETRITNKNARQVQFELAVAAAPLQMLINDQVIKQGQEAKSFASNLFGSASGLFGLGGNKGSAGSISANPLTGTAVTAPTAEAPAPTVVQGSTVTVANPTATTAAAPAPAAGMTATAPTAAATATPVSAATATPTAATTRTPGVMPSSAQNPLTSLFSFPNFGKRKLLAN</sequence>
<feature type="region of interest" description="Disordered" evidence="1">
    <location>
        <begin position="271"/>
        <end position="296"/>
    </location>
</feature>
<keyword evidence="4" id="KW-1185">Reference proteome</keyword>
<evidence type="ECO:0000256" key="1">
    <source>
        <dbReference type="SAM" id="MobiDB-lite"/>
    </source>
</evidence>
<reference evidence="3 4" key="1">
    <citation type="submission" date="2024-06" db="EMBL/GenBank/DDBJ databases">
        <authorList>
            <person name="Kraege A."/>
            <person name="Thomma B."/>
        </authorList>
    </citation>
    <scope>NUCLEOTIDE SEQUENCE [LARGE SCALE GENOMIC DNA]</scope>
</reference>
<feature type="chain" id="PRO_5047285193" evidence="2">
    <location>
        <begin position="24"/>
        <end position="315"/>
    </location>
</feature>
<keyword evidence="2" id="KW-0732">Signal</keyword>